<organism evidence="3 5">
    <name type="scientific">Dracunculus medinensis</name>
    <name type="common">Guinea worm</name>
    <dbReference type="NCBI Taxonomy" id="318479"/>
    <lineage>
        <taxon>Eukaryota</taxon>
        <taxon>Metazoa</taxon>
        <taxon>Ecdysozoa</taxon>
        <taxon>Nematoda</taxon>
        <taxon>Chromadorea</taxon>
        <taxon>Rhabditida</taxon>
        <taxon>Spirurina</taxon>
        <taxon>Dracunculoidea</taxon>
        <taxon>Dracunculidae</taxon>
        <taxon>Dracunculus</taxon>
    </lineage>
</organism>
<feature type="transmembrane region" description="Helical" evidence="1">
    <location>
        <begin position="162"/>
        <end position="182"/>
    </location>
</feature>
<dbReference type="Pfam" id="PF23408">
    <property type="entry name" value="TMEM126_like"/>
    <property type="match status" value="1"/>
</dbReference>
<protein>
    <submittedName>
        <fullName evidence="2 5">Uncharacterized protein</fullName>
    </submittedName>
</protein>
<reference evidence="5" key="1">
    <citation type="submission" date="2016-04" db="UniProtKB">
        <authorList>
            <consortium name="WormBaseParasite"/>
        </authorList>
    </citation>
    <scope>IDENTIFICATION</scope>
</reference>
<dbReference type="AlphaFoldDB" id="A0A0N4UJ92"/>
<evidence type="ECO:0000313" key="5">
    <source>
        <dbReference type="WBParaSite" id="DME_0000771401-mRNA-1"/>
    </source>
</evidence>
<dbReference type="InterPro" id="IPR057591">
    <property type="entry name" value="TMEM126-like"/>
</dbReference>
<reference evidence="2 4" key="2">
    <citation type="submission" date="2018-11" db="EMBL/GenBank/DDBJ databases">
        <authorList>
            <consortium name="Pathogen Informatics"/>
        </authorList>
    </citation>
    <scope>NUCLEOTIDE SEQUENCE [LARGE SCALE GENOMIC DNA]</scope>
</reference>
<name>A0A0N4UJ92_DRAME</name>
<accession>A0A0N4UJ92</accession>
<keyword evidence="4" id="KW-1185">Reference proteome</keyword>
<keyword evidence="1" id="KW-0472">Membrane</keyword>
<dbReference type="Proteomes" id="UP000274756">
    <property type="component" value="Unassembled WGS sequence"/>
</dbReference>
<sequence>MEGNQAAGLDPLHLWTPGPLIPGEGAARPGNGYILKTSNVLWSHISQMNRSNQIMFMNSLISDWPYFMEKQAFIWPTRLGFLTSSASSGLIASKICADLFLFNKNAPLLEIMRNCPKVPIIFGMYTSAFVHYAIQQTHVLNPIFREEEPCSSCIITRNVVNGLFSGIIVPLFSLPYLCYYMVLQAEKSNKYPAVRNLVELFCLSWEGSKASWKVLPYLITLHITIAIAGSCSLLWSRKRIFDSIDADPELTSDLIRNVELKISFRGKIETMINKFSFFRSFVDNSADPPSLNRLIISEKLKGDFIEEEIGRVSIEILVLRVWNNSFISSRSIFSFRGIIRIFSDYATNLCTMNVSIAIAITTGHIGLQSA</sequence>
<evidence type="ECO:0000256" key="1">
    <source>
        <dbReference type="SAM" id="Phobius"/>
    </source>
</evidence>
<keyword evidence="1" id="KW-0812">Transmembrane</keyword>
<gene>
    <name evidence="2" type="ORF">DME_LOCUS1932</name>
</gene>
<evidence type="ECO:0000313" key="3">
    <source>
        <dbReference type="Proteomes" id="UP000038040"/>
    </source>
</evidence>
<evidence type="ECO:0000313" key="4">
    <source>
        <dbReference type="Proteomes" id="UP000274756"/>
    </source>
</evidence>
<evidence type="ECO:0000313" key="2">
    <source>
        <dbReference type="EMBL" id="VDN51959.1"/>
    </source>
</evidence>
<keyword evidence="1" id="KW-1133">Transmembrane helix</keyword>
<feature type="transmembrane region" description="Helical" evidence="1">
    <location>
        <begin position="214"/>
        <end position="235"/>
    </location>
</feature>
<dbReference type="OrthoDB" id="6234762at2759"/>
<dbReference type="Proteomes" id="UP000038040">
    <property type="component" value="Unplaced"/>
</dbReference>
<dbReference type="EMBL" id="UYYG01000038">
    <property type="protein sequence ID" value="VDN51959.1"/>
    <property type="molecule type" value="Genomic_DNA"/>
</dbReference>
<proteinExistence type="predicted"/>
<dbReference type="WBParaSite" id="DME_0000771401-mRNA-1">
    <property type="protein sequence ID" value="DME_0000771401-mRNA-1"/>
    <property type="gene ID" value="DME_0000771401"/>
</dbReference>